<organism evidence="1 2">
    <name type="scientific">Aquicella siphonis</name>
    <dbReference type="NCBI Taxonomy" id="254247"/>
    <lineage>
        <taxon>Bacteria</taxon>
        <taxon>Pseudomonadati</taxon>
        <taxon>Pseudomonadota</taxon>
        <taxon>Gammaproteobacteria</taxon>
        <taxon>Legionellales</taxon>
        <taxon>Coxiellaceae</taxon>
        <taxon>Aquicella</taxon>
    </lineage>
</organism>
<accession>A0A5E4PIQ5</accession>
<dbReference type="AlphaFoldDB" id="A0A5E4PIQ5"/>
<evidence type="ECO:0000313" key="1">
    <source>
        <dbReference type="EMBL" id="VVC76950.1"/>
    </source>
</evidence>
<gene>
    <name evidence="1" type="ORF">AQUSIP_22770</name>
</gene>
<dbReference type="EMBL" id="LR699120">
    <property type="protein sequence ID" value="VVC76950.1"/>
    <property type="molecule type" value="Genomic_DNA"/>
</dbReference>
<protein>
    <submittedName>
        <fullName evidence="1">Uncharacterized protein</fullName>
    </submittedName>
</protein>
<dbReference type="Proteomes" id="UP000324194">
    <property type="component" value="Chromosome 2"/>
</dbReference>
<name>A0A5E4PIQ5_9COXI</name>
<reference evidence="1 2" key="1">
    <citation type="submission" date="2019-08" db="EMBL/GenBank/DDBJ databases">
        <authorList>
            <person name="Guy L."/>
        </authorList>
    </citation>
    <scope>NUCLEOTIDE SEQUENCE [LARGE SCALE GENOMIC DNA]</scope>
    <source>
        <strain evidence="1 2">SGT-108</strain>
    </source>
</reference>
<evidence type="ECO:0000313" key="2">
    <source>
        <dbReference type="Proteomes" id="UP000324194"/>
    </source>
</evidence>
<keyword evidence="2" id="KW-1185">Reference proteome</keyword>
<proteinExistence type="predicted"/>
<sequence length="85" mass="9660">MLNFPSGHLIFKHVLMFFNVNDENIGCDNDSPVNQNFRELGVITRFNQAIVPHVDLGLVAAIRRHPFNHYEIGIGRLNQGGMRLC</sequence>
<dbReference type="KEGG" id="asip:AQUSIP_22770"/>